<gene>
    <name evidence="1" type="ORF">G6034_11130</name>
</gene>
<evidence type="ECO:0008006" key="3">
    <source>
        <dbReference type="Google" id="ProtNLM"/>
    </source>
</evidence>
<protein>
    <recommendedName>
        <fullName evidence="3">Hydroxymethylpyrimidine pyrophosphatase</fullName>
    </recommendedName>
</protein>
<sequence>MTREAPPLALLLDVDGPIASPVTRTVSAGIITSLIALVAEGIPVVFNTGRSDTFIAEQVMGPMINAGLPARSVVHAICEKGATWFSFTANGPGTVHLDRGLAMPEAFGEDIRTLVAARYAELMFFDGTKRAMVSVEQQVTVDNADYLAQQDRFDAEVLELLARHDLGAVRLDHRAPAASGRVDYRVDPTIISTDIESVRLGKDLGASRAVELLAAQGIVPEAWRTMGDSRTDYAMADWLHHQDHRVKHVDVRPDDGVPPKPYPVLTSVDLGLDRDVIHDDAGAAFLKAWLDAVTS</sequence>
<proteinExistence type="predicted"/>
<dbReference type="RefSeq" id="WP_176635185.1">
    <property type="nucleotide sequence ID" value="NZ_JAAMFM010000015.1"/>
</dbReference>
<reference evidence="1 2" key="1">
    <citation type="submission" date="2020-02" db="EMBL/GenBank/DDBJ databases">
        <title>Genome sequence of strain AETb3-4.</title>
        <authorList>
            <person name="Gao J."/>
            <person name="Zhang X."/>
        </authorList>
    </citation>
    <scope>NUCLEOTIDE SEQUENCE [LARGE SCALE GENOMIC DNA]</scope>
    <source>
        <strain evidence="1 2">AETb3-4</strain>
    </source>
</reference>
<keyword evidence="2" id="KW-1185">Reference proteome</keyword>
<organism evidence="1 2">
    <name type="scientific">Arthrobacter wenxiniae</name>
    <dbReference type="NCBI Taxonomy" id="2713570"/>
    <lineage>
        <taxon>Bacteria</taxon>
        <taxon>Bacillati</taxon>
        <taxon>Actinomycetota</taxon>
        <taxon>Actinomycetes</taxon>
        <taxon>Micrococcales</taxon>
        <taxon>Micrococcaceae</taxon>
        <taxon>Arthrobacter</taxon>
    </lineage>
</organism>
<dbReference type="SUPFAM" id="SSF56784">
    <property type="entry name" value="HAD-like"/>
    <property type="match status" value="1"/>
</dbReference>
<comment type="caution">
    <text evidence="1">The sequence shown here is derived from an EMBL/GenBank/DDBJ whole genome shotgun (WGS) entry which is preliminary data.</text>
</comment>
<dbReference type="Proteomes" id="UP000543556">
    <property type="component" value="Unassembled WGS sequence"/>
</dbReference>
<name>A0A7Y7IHK9_9MICC</name>
<evidence type="ECO:0000313" key="2">
    <source>
        <dbReference type="Proteomes" id="UP000543556"/>
    </source>
</evidence>
<evidence type="ECO:0000313" key="1">
    <source>
        <dbReference type="EMBL" id="NVM95458.1"/>
    </source>
</evidence>
<dbReference type="AlphaFoldDB" id="A0A7Y7IHK9"/>
<dbReference type="EMBL" id="JAAMFM010000015">
    <property type="protein sequence ID" value="NVM95458.1"/>
    <property type="molecule type" value="Genomic_DNA"/>
</dbReference>
<accession>A0A7Y7IHK9</accession>
<dbReference type="InterPro" id="IPR036412">
    <property type="entry name" value="HAD-like_sf"/>
</dbReference>